<keyword evidence="3" id="KW-1185">Reference proteome</keyword>
<keyword evidence="1" id="KW-0472">Membrane</keyword>
<dbReference type="Proteomes" id="UP000518752">
    <property type="component" value="Unassembled WGS sequence"/>
</dbReference>
<gene>
    <name evidence="2" type="ORF">D9757_004459</name>
</gene>
<feature type="transmembrane region" description="Helical" evidence="1">
    <location>
        <begin position="50"/>
        <end position="73"/>
    </location>
</feature>
<feature type="transmembrane region" description="Helical" evidence="1">
    <location>
        <begin position="20"/>
        <end position="38"/>
    </location>
</feature>
<keyword evidence="1" id="KW-0812">Transmembrane</keyword>
<keyword evidence="1" id="KW-1133">Transmembrane helix</keyword>
<dbReference type="EMBL" id="JAACJN010000013">
    <property type="protein sequence ID" value="KAF5390830.1"/>
    <property type="molecule type" value="Genomic_DNA"/>
</dbReference>
<reference evidence="2 3" key="1">
    <citation type="journal article" date="2020" name="ISME J.">
        <title>Uncovering the hidden diversity of litter-decomposition mechanisms in mushroom-forming fungi.</title>
        <authorList>
            <person name="Floudas D."/>
            <person name="Bentzer J."/>
            <person name="Ahren D."/>
            <person name="Johansson T."/>
            <person name="Persson P."/>
            <person name="Tunlid A."/>
        </authorList>
    </citation>
    <scope>NUCLEOTIDE SEQUENCE [LARGE SCALE GENOMIC DNA]</scope>
    <source>
        <strain evidence="2 3">CBS 406.79</strain>
    </source>
</reference>
<organism evidence="2 3">
    <name type="scientific">Collybiopsis confluens</name>
    <dbReference type="NCBI Taxonomy" id="2823264"/>
    <lineage>
        <taxon>Eukaryota</taxon>
        <taxon>Fungi</taxon>
        <taxon>Dikarya</taxon>
        <taxon>Basidiomycota</taxon>
        <taxon>Agaricomycotina</taxon>
        <taxon>Agaricomycetes</taxon>
        <taxon>Agaricomycetidae</taxon>
        <taxon>Agaricales</taxon>
        <taxon>Marasmiineae</taxon>
        <taxon>Omphalotaceae</taxon>
        <taxon>Collybiopsis</taxon>
    </lineage>
</organism>
<comment type="caution">
    <text evidence="2">The sequence shown here is derived from an EMBL/GenBank/DDBJ whole genome shotgun (WGS) entry which is preliminary data.</text>
</comment>
<protein>
    <submittedName>
        <fullName evidence="2">Uncharacterized protein</fullName>
    </submittedName>
</protein>
<dbReference type="AlphaFoldDB" id="A0A8H5MDW3"/>
<evidence type="ECO:0000313" key="3">
    <source>
        <dbReference type="Proteomes" id="UP000518752"/>
    </source>
</evidence>
<evidence type="ECO:0000256" key="1">
    <source>
        <dbReference type="SAM" id="Phobius"/>
    </source>
</evidence>
<dbReference type="OrthoDB" id="3128234at2759"/>
<evidence type="ECO:0000313" key="2">
    <source>
        <dbReference type="EMBL" id="KAF5390830.1"/>
    </source>
</evidence>
<name>A0A8H5MDW3_9AGAR</name>
<accession>A0A8H5MDW3</accession>
<sequence>MQDGGLDKNLSLKTAFENNINLLLSLILNILATVAIAYKAWVVGTQVQKMLWLMVDSGAVFCVLQGVYFGMLISGSQSKEASDNSTHFEKYAMIISPLSAMVIVA</sequence>
<proteinExistence type="predicted"/>